<evidence type="ECO:0000256" key="1">
    <source>
        <dbReference type="ARBA" id="ARBA00004370"/>
    </source>
</evidence>
<name>A0A0K2SIV0_LIMPI</name>
<dbReference type="KEGG" id="lpil:LIP_1158"/>
<keyword evidence="10" id="KW-1185">Reference proteome</keyword>
<keyword evidence="7 8" id="KW-0472">Membrane</keyword>
<organism evidence="9 10">
    <name type="scientific">Limnochorda pilosa</name>
    <dbReference type="NCBI Taxonomy" id="1555112"/>
    <lineage>
        <taxon>Bacteria</taxon>
        <taxon>Bacillati</taxon>
        <taxon>Bacillota</taxon>
        <taxon>Limnochordia</taxon>
        <taxon>Limnochordales</taxon>
        <taxon>Limnochordaceae</taxon>
        <taxon>Limnochorda</taxon>
    </lineage>
</organism>
<proteinExistence type="predicted"/>
<dbReference type="RefSeq" id="WP_068135308.1">
    <property type="nucleotide sequence ID" value="NZ_AP014924.1"/>
</dbReference>
<dbReference type="Gene3D" id="1.20.1300.10">
    <property type="entry name" value="Fumarate reductase/succinate dehydrogenase, transmembrane subunit"/>
    <property type="match status" value="1"/>
</dbReference>
<dbReference type="EMBL" id="AP014924">
    <property type="protein sequence ID" value="BAS27015.1"/>
    <property type="molecule type" value="Genomic_DNA"/>
</dbReference>
<feature type="transmembrane region" description="Helical" evidence="8">
    <location>
        <begin position="99"/>
        <end position="122"/>
    </location>
</feature>
<reference evidence="10" key="1">
    <citation type="submission" date="2015-07" db="EMBL/GenBank/DDBJ databases">
        <title>Complete genome sequence and phylogenetic analysis of Limnochorda pilosa.</title>
        <authorList>
            <person name="Watanabe M."/>
            <person name="Kojima H."/>
            <person name="Fukui M."/>
        </authorList>
    </citation>
    <scope>NUCLEOTIDE SEQUENCE [LARGE SCALE GENOMIC DNA]</scope>
    <source>
        <strain evidence="10">HC45</strain>
    </source>
</reference>
<evidence type="ECO:0000256" key="5">
    <source>
        <dbReference type="ARBA" id="ARBA00022989"/>
    </source>
</evidence>
<dbReference type="OrthoDB" id="67843at2"/>
<keyword evidence="6" id="KW-0408">Iron</keyword>
<evidence type="ECO:0000256" key="4">
    <source>
        <dbReference type="ARBA" id="ARBA00022723"/>
    </source>
</evidence>
<evidence type="ECO:0000313" key="9">
    <source>
        <dbReference type="EMBL" id="BAS27015.1"/>
    </source>
</evidence>
<dbReference type="Pfam" id="PF01127">
    <property type="entry name" value="Sdh_cyt"/>
    <property type="match status" value="1"/>
</dbReference>
<dbReference type="AlphaFoldDB" id="A0A0K2SIV0"/>
<keyword evidence="4" id="KW-0479">Metal-binding</keyword>
<evidence type="ECO:0000313" key="10">
    <source>
        <dbReference type="Proteomes" id="UP000065807"/>
    </source>
</evidence>
<gene>
    <name evidence="9" type="ORF">LIP_1158</name>
</gene>
<dbReference type="InterPro" id="IPR000701">
    <property type="entry name" value="SuccDH_FuR_B_TM-su"/>
</dbReference>
<evidence type="ECO:0000256" key="7">
    <source>
        <dbReference type="ARBA" id="ARBA00023136"/>
    </source>
</evidence>
<protein>
    <submittedName>
        <fullName evidence="9">Succinate dehydrogenase</fullName>
    </submittedName>
</protein>
<keyword evidence="5 8" id="KW-1133">Transmembrane helix</keyword>
<feature type="transmembrane region" description="Helical" evidence="8">
    <location>
        <begin position="21"/>
        <end position="44"/>
    </location>
</feature>
<dbReference type="GO" id="GO:0016020">
    <property type="term" value="C:membrane"/>
    <property type="evidence" value="ECO:0007669"/>
    <property type="project" value="UniProtKB-SubCell"/>
</dbReference>
<feature type="transmembrane region" description="Helical" evidence="8">
    <location>
        <begin position="64"/>
        <end position="87"/>
    </location>
</feature>
<dbReference type="InterPro" id="IPR034804">
    <property type="entry name" value="SQR/QFR_C/D"/>
</dbReference>
<accession>A0A0K2SIV0</accession>
<keyword evidence="3 8" id="KW-0812">Transmembrane</keyword>
<dbReference type="SUPFAM" id="SSF81343">
    <property type="entry name" value="Fumarate reductase respiratory complex transmembrane subunits"/>
    <property type="match status" value="1"/>
</dbReference>
<comment type="subcellular location">
    <subcellularLocation>
        <location evidence="1">Membrane</location>
    </subcellularLocation>
</comment>
<dbReference type="STRING" id="1555112.LIP_1158"/>
<sequence length="126" mass="14187">MARASVHQRPAGGGFELMAWYFMRVSGLVLIFMALGHVVIMHLINSVETINYAFVASRWALPGWRVYDWVLLALAVLHGANGIRTLIDDYVHRRGWRVVWTSALYVLVFGLLVTGTEVILTFNPVS</sequence>
<keyword evidence="2" id="KW-0349">Heme</keyword>
<dbReference type="Proteomes" id="UP000065807">
    <property type="component" value="Chromosome"/>
</dbReference>
<evidence type="ECO:0000256" key="2">
    <source>
        <dbReference type="ARBA" id="ARBA00022617"/>
    </source>
</evidence>
<dbReference type="GO" id="GO:0046872">
    <property type="term" value="F:metal ion binding"/>
    <property type="evidence" value="ECO:0007669"/>
    <property type="project" value="UniProtKB-KW"/>
</dbReference>
<evidence type="ECO:0000256" key="8">
    <source>
        <dbReference type="SAM" id="Phobius"/>
    </source>
</evidence>
<evidence type="ECO:0000256" key="6">
    <source>
        <dbReference type="ARBA" id="ARBA00023004"/>
    </source>
</evidence>
<evidence type="ECO:0000256" key="3">
    <source>
        <dbReference type="ARBA" id="ARBA00022692"/>
    </source>
</evidence>
<reference evidence="10" key="2">
    <citation type="journal article" date="2016" name="Int. J. Syst. Evol. Microbiol.">
        <title>Complete genome sequence and cell structure of Limnochorda pilosa, a Gram-negative spore-former within the phylum Firmicutes.</title>
        <authorList>
            <person name="Watanabe M."/>
            <person name="Kojima H."/>
            <person name="Fukui M."/>
        </authorList>
    </citation>
    <scope>NUCLEOTIDE SEQUENCE [LARGE SCALE GENOMIC DNA]</scope>
    <source>
        <strain evidence="10">HC45</strain>
    </source>
</reference>